<sequence>MEIEIDPKNLEKAIQELFTYAYMTNTSLDDENFLVDDSNSIDHLSSFELKENFKTLIMDLLKFKKQRKNTKKAELVLRNSQFEALNQKLDSEIKNHKKNELKLESDIENYQNFIKQLEISELKDNVLIEELDEKCNRKKNPKSSEIDKIRKEMEEKIRSLLEAGEKKDKALRKIEYENIKLKTLLEEKTREFDSIKKELLKINKMTPAKKTPYFRSQTFKKNHELSTSRKLLERSESLKEYFHTKRNSVGELDLESHKSLHIKKDSNEPKSTDILPHGQFKRFSEKQLGLSRKSNN</sequence>
<name>A0A1R2B1A4_9CILI</name>
<evidence type="ECO:0000313" key="2">
    <source>
        <dbReference type="EMBL" id="OMJ70558.1"/>
    </source>
</evidence>
<comment type="caution">
    <text evidence="2">The sequence shown here is derived from an EMBL/GenBank/DDBJ whole genome shotgun (WGS) entry which is preliminary data.</text>
</comment>
<organism evidence="2 3">
    <name type="scientific">Stentor coeruleus</name>
    <dbReference type="NCBI Taxonomy" id="5963"/>
    <lineage>
        <taxon>Eukaryota</taxon>
        <taxon>Sar</taxon>
        <taxon>Alveolata</taxon>
        <taxon>Ciliophora</taxon>
        <taxon>Postciliodesmatophora</taxon>
        <taxon>Heterotrichea</taxon>
        <taxon>Heterotrichida</taxon>
        <taxon>Stentoridae</taxon>
        <taxon>Stentor</taxon>
    </lineage>
</organism>
<reference evidence="2 3" key="1">
    <citation type="submission" date="2016-11" db="EMBL/GenBank/DDBJ databases">
        <title>The macronuclear genome of Stentor coeruleus: a giant cell with tiny introns.</title>
        <authorList>
            <person name="Slabodnick M."/>
            <person name="Ruby J.G."/>
            <person name="Reiff S.B."/>
            <person name="Swart E.C."/>
            <person name="Gosai S."/>
            <person name="Prabakaran S."/>
            <person name="Witkowska E."/>
            <person name="Larue G.E."/>
            <person name="Fisher S."/>
            <person name="Freeman R.M."/>
            <person name="Gunawardena J."/>
            <person name="Chu W."/>
            <person name="Stover N.A."/>
            <person name="Gregory B.D."/>
            <person name="Nowacki M."/>
            <person name="Derisi J."/>
            <person name="Roy S.W."/>
            <person name="Marshall W.F."/>
            <person name="Sood P."/>
        </authorList>
    </citation>
    <scope>NUCLEOTIDE SEQUENCE [LARGE SCALE GENOMIC DNA]</scope>
    <source>
        <strain evidence="2">WM001</strain>
    </source>
</reference>
<feature type="coiled-coil region" evidence="1">
    <location>
        <begin position="79"/>
        <end position="106"/>
    </location>
</feature>
<accession>A0A1R2B1A4</accession>
<keyword evidence="3" id="KW-1185">Reference proteome</keyword>
<feature type="coiled-coil region" evidence="1">
    <location>
        <begin position="171"/>
        <end position="205"/>
    </location>
</feature>
<dbReference type="EMBL" id="MPUH01001076">
    <property type="protein sequence ID" value="OMJ70558.1"/>
    <property type="molecule type" value="Genomic_DNA"/>
</dbReference>
<protein>
    <submittedName>
        <fullName evidence="2">Uncharacterized protein</fullName>
    </submittedName>
</protein>
<dbReference type="Proteomes" id="UP000187209">
    <property type="component" value="Unassembled WGS sequence"/>
</dbReference>
<dbReference type="AlphaFoldDB" id="A0A1R2B1A4"/>
<gene>
    <name evidence="2" type="ORF">SteCoe_31435</name>
</gene>
<evidence type="ECO:0000256" key="1">
    <source>
        <dbReference type="SAM" id="Coils"/>
    </source>
</evidence>
<evidence type="ECO:0000313" key="3">
    <source>
        <dbReference type="Proteomes" id="UP000187209"/>
    </source>
</evidence>
<dbReference type="OrthoDB" id="293518at2759"/>
<keyword evidence="1" id="KW-0175">Coiled coil</keyword>
<proteinExistence type="predicted"/>